<dbReference type="InterPro" id="IPR039997">
    <property type="entry name" value="TFE"/>
</dbReference>
<evidence type="ECO:0000256" key="5">
    <source>
        <dbReference type="SAM" id="Coils"/>
    </source>
</evidence>
<dbReference type="AlphaFoldDB" id="A0A8D5U6S1"/>
<evidence type="ECO:0000256" key="1">
    <source>
        <dbReference type="ARBA" id="ARBA00023015"/>
    </source>
</evidence>
<evidence type="ECO:0000256" key="2">
    <source>
        <dbReference type="ARBA" id="ARBA00023125"/>
    </source>
</evidence>
<evidence type="ECO:0000256" key="3">
    <source>
        <dbReference type="ARBA" id="ARBA00023163"/>
    </source>
</evidence>
<dbReference type="Gene3D" id="1.10.10.10">
    <property type="entry name" value="Winged helix-like DNA-binding domain superfamily/Winged helix DNA-binding domain"/>
    <property type="match status" value="1"/>
</dbReference>
<keyword evidence="1 4" id="KW-0805">Transcription regulation</keyword>
<comment type="domain">
    <text evidence="4">The winged helix domain is involved in binding to DNA in the preinitiation complex.</text>
</comment>
<dbReference type="PROSITE" id="PS51344">
    <property type="entry name" value="HTH_TFE_IIE"/>
    <property type="match status" value="1"/>
</dbReference>
<dbReference type="GO" id="GO:0006367">
    <property type="term" value="P:transcription initiation at RNA polymerase II promoter"/>
    <property type="evidence" value="ECO:0007669"/>
    <property type="project" value="InterPro"/>
</dbReference>
<evidence type="ECO:0000259" key="6">
    <source>
        <dbReference type="PROSITE" id="PS51344"/>
    </source>
</evidence>
<dbReference type="InterPro" id="IPR016481">
    <property type="entry name" value="TF_E_archaea"/>
</dbReference>
<protein>
    <recommendedName>
        <fullName evidence="4">Transcription factor E</fullName>
        <shortName evidence="4">TFE</shortName>
    </recommendedName>
    <alternativeName>
        <fullName evidence="4">TFIIE subunit alpha homolog</fullName>
    </alternativeName>
    <alternativeName>
        <fullName evidence="4">Transcription initiation factor TFIIE</fullName>
    </alternativeName>
</protein>
<feature type="domain" description="HTH TFE/IIEalpha-type" evidence="6">
    <location>
        <begin position="5"/>
        <end position="89"/>
    </location>
</feature>
<gene>
    <name evidence="4" type="primary">tfe</name>
    <name evidence="7" type="ORF">KN1_18980</name>
</gene>
<dbReference type="EMBL" id="AP024597">
    <property type="protein sequence ID" value="BCU70601.1"/>
    <property type="molecule type" value="Genomic_DNA"/>
</dbReference>
<dbReference type="KEGG" id="csty:KN1_18980"/>
<dbReference type="GO" id="GO:0003677">
    <property type="term" value="F:DNA binding"/>
    <property type="evidence" value="ECO:0007669"/>
    <property type="project" value="UniProtKB-KW"/>
</dbReference>
<keyword evidence="5" id="KW-0175">Coiled coil</keyword>
<dbReference type="InterPro" id="IPR024550">
    <property type="entry name" value="TFIIEa/SarR/Rpc3_HTH_dom"/>
</dbReference>
<comment type="function">
    <text evidence="4">Transcription factor that plays a role in the activation of archaeal genes transcribed by RNA polymerase. Facilitates transcription initiation by enhancing TATA-box recognition by TATA-box-binding protein (Tbp), and transcription factor B (Tfb) and RNA polymerase recruitment. Not absolutely required for transcription in vitro, but particularly important in cases where Tbp or Tfb function is not optimal. It dynamically alters the nucleic acid-binding properties of RNA polymerases by stabilizing the initiation complex and destabilizing elongation complexes. Seems to translocate with the RNA polymerase following initiation and acts by binding to the non template strand of the transcription bubble in elongation complexes.</text>
</comment>
<keyword evidence="3 4" id="KW-0804">Transcription</keyword>
<organism evidence="7 8">
    <name type="scientific">Stygiolobus caldivivus</name>
    <dbReference type="NCBI Taxonomy" id="2824673"/>
    <lineage>
        <taxon>Archaea</taxon>
        <taxon>Thermoproteota</taxon>
        <taxon>Thermoprotei</taxon>
        <taxon>Sulfolobales</taxon>
        <taxon>Sulfolobaceae</taxon>
        <taxon>Stygiolobus</taxon>
    </lineage>
</organism>
<feature type="coiled-coil region" evidence="5">
    <location>
        <begin position="146"/>
        <end position="173"/>
    </location>
</feature>
<dbReference type="InterPro" id="IPR017919">
    <property type="entry name" value="TFIIE/TFIIEa_HTH"/>
</dbReference>
<keyword evidence="8" id="KW-1185">Reference proteome</keyword>
<dbReference type="SMART" id="SM00531">
    <property type="entry name" value="TFIIE"/>
    <property type="match status" value="1"/>
</dbReference>
<reference evidence="7 8" key="1">
    <citation type="submission" date="2021-04" db="EMBL/GenBank/DDBJ databases">
        <title>Complete genome sequence of Stygiolobus sp. KN-1.</title>
        <authorList>
            <person name="Nakamura K."/>
            <person name="Sakai H."/>
            <person name="Kurosawa N."/>
        </authorList>
    </citation>
    <scope>NUCLEOTIDE SEQUENCE [LARGE SCALE GENOMIC DNA]</scope>
    <source>
        <strain evidence="7 8">KN-1</strain>
    </source>
</reference>
<dbReference type="PANTHER" id="PTHR13097">
    <property type="entry name" value="TRANSCRIPTION INITIATION FACTOR IIE, ALPHA SUBUNIT"/>
    <property type="match status" value="1"/>
</dbReference>
<dbReference type="InterPro" id="IPR036390">
    <property type="entry name" value="WH_DNA-bd_sf"/>
</dbReference>
<proteinExistence type="inferred from homology"/>
<dbReference type="HAMAP" id="MF_01909">
    <property type="entry name" value="TFE_arch"/>
    <property type="match status" value="1"/>
</dbReference>
<accession>A0A8D5U6S1</accession>
<dbReference type="Proteomes" id="UP000825123">
    <property type="component" value="Chromosome"/>
</dbReference>
<dbReference type="Pfam" id="PF02002">
    <property type="entry name" value="TFIIE_alpha"/>
    <property type="match status" value="1"/>
</dbReference>
<dbReference type="PIRSF" id="PIRSF006373">
    <property type="entry name" value="TF_E_archaea"/>
    <property type="match status" value="1"/>
</dbReference>
<dbReference type="PANTHER" id="PTHR13097:SF7">
    <property type="entry name" value="GENERAL TRANSCRIPTION FACTOR IIE SUBUNIT 1"/>
    <property type="match status" value="1"/>
</dbReference>
<comment type="subunit">
    <text evidence="4">Monomer. Interaction with RNA polymerase subunits RpoF and RpoE is necessary for Tfe stimulatory transcription activity. Able to interact with Tbp and RNA polymerase in the absence of DNA promoter. Interacts both with the preinitiation and elongation complexes.</text>
</comment>
<comment type="similarity">
    <text evidence="4">Belongs to the TFE family.</text>
</comment>
<evidence type="ECO:0000313" key="8">
    <source>
        <dbReference type="Proteomes" id="UP000825123"/>
    </source>
</evidence>
<evidence type="ECO:0000313" key="7">
    <source>
        <dbReference type="EMBL" id="BCU70601.1"/>
    </source>
</evidence>
<name>A0A8D5U6S1_9CREN</name>
<sequence length="179" mass="21346">MSEKTDALILELAKELVGEDAADLLKYLLKKRSEITDEELAKELNVKPNEVRKKLYLLSEQGFVTSRKTKDKDSSLFIYYWRVNLDQINDVLLNRKRMILDKLKIRYEQEKDSLFYFCPQDNIKYNMDEALENEFKCPKCGSPLQYYESEKARQFLEQKIKQLEEEIEKETKRGKNNNN</sequence>
<dbReference type="InterPro" id="IPR002853">
    <property type="entry name" value="TFIIE_asu"/>
</dbReference>
<keyword evidence="2 4" id="KW-0238">DNA-binding</keyword>
<evidence type="ECO:0000256" key="4">
    <source>
        <dbReference type="HAMAP-Rule" id="MF_01909"/>
    </source>
</evidence>
<dbReference type="GO" id="GO:0006355">
    <property type="term" value="P:regulation of DNA-templated transcription"/>
    <property type="evidence" value="ECO:0007669"/>
    <property type="project" value="InterPro"/>
</dbReference>
<dbReference type="SUPFAM" id="SSF46785">
    <property type="entry name" value="Winged helix' DNA-binding domain"/>
    <property type="match status" value="1"/>
</dbReference>
<dbReference type="InterPro" id="IPR036388">
    <property type="entry name" value="WH-like_DNA-bd_sf"/>
</dbReference>